<feature type="domain" description="DUF7745" evidence="1">
    <location>
        <begin position="31"/>
        <end position="103"/>
    </location>
</feature>
<evidence type="ECO:0000313" key="2">
    <source>
        <dbReference type="EMBL" id="MBA0655752.1"/>
    </source>
</evidence>
<sequence>MRLSEPGPKQHSEKKVIVWPRDMYQSYGTSPVDKHLFRALAQFWNPTYGCFTFRKVDLVPRVEEYITLLRCSKSQVDKVYSRVVNDPTFFKKLMNITGMTHPDTKKKVDVFALSIYGLVVFPNTLGHVDEAVTDLFDRLDKKVTPVSLLLALFHSHFWKVDKVSYRVFSENYSPLKEIVAILRRDDISEEKWMEILQNLQEEDIEWRAP</sequence>
<dbReference type="Pfam" id="PF24924">
    <property type="entry name" value="DUF7745"/>
    <property type="match status" value="1"/>
</dbReference>
<accession>A0A7J8UZM7</accession>
<comment type="caution">
    <text evidence="2">The sequence shown here is derived from an EMBL/GenBank/DDBJ whole genome shotgun (WGS) entry which is preliminary data.</text>
</comment>
<dbReference type="Proteomes" id="UP000593573">
    <property type="component" value="Unassembled WGS sequence"/>
</dbReference>
<dbReference type="OrthoDB" id="1430424at2759"/>
<dbReference type="PANTHER" id="PTHR48200">
    <property type="entry name" value="PROTEIN, PUTATIVE-RELATED"/>
    <property type="match status" value="1"/>
</dbReference>
<proteinExistence type="predicted"/>
<name>A0A7J8UZM7_9ROSI</name>
<organism evidence="2 3">
    <name type="scientific">Gossypium klotzschianum</name>
    <dbReference type="NCBI Taxonomy" id="34286"/>
    <lineage>
        <taxon>Eukaryota</taxon>
        <taxon>Viridiplantae</taxon>
        <taxon>Streptophyta</taxon>
        <taxon>Embryophyta</taxon>
        <taxon>Tracheophyta</taxon>
        <taxon>Spermatophyta</taxon>
        <taxon>Magnoliopsida</taxon>
        <taxon>eudicotyledons</taxon>
        <taxon>Gunneridae</taxon>
        <taxon>Pentapetalae</taxon>
        <taxon>rosids</taxon>
        <taxon>malvids</taxon>
        <taxon>Malvales</taxon>
        <taxon>Malvaceae</taxon>
        <taxon>Malvoideae</taxon>
        <taxon>Gossypium</taxon>
    </lineage>
</organism>
<dbReference type="PANTHER" id="PTHR48200:SF1">
    <property type="entry name" value="AMINOTRANSFERASE-LIKE PLANT MOBILE DOMAIN-CONTAINING PROTEIN"/>
    <property type="match status" value="1"/>
</dbReference>
<evidence type="ECO:0000259" key="1">
    <source>
        <dbReference type="Pfam" id="PF24924"/>
    </source>
</evidence>
<dbReference type="InterPro" id="IPR056647">
    <property type="entry name" value="DUF7745"/>
</dbReference>
<dbReference type="EMBL" id="JABFAB010000008">
    <property type="protein sequence ID" value="MBA0655752.1"/>
    <property type="molecule type" value="Genomic_DNA"/>
</dbReference>
<keyword evidence="3" id="KW-1185">Reference proteome</keyword>
<evidence type="ECO:0000313" key="3">
    <source>
        <dbReference type="Proteomes" id="UP000593573"/>
    </source>
</evidence>
<gene>
    <name evidence="2" type="ORF">Goklo_008192</name>
</gene>
<reference evidence="2 3" key="1">
    <citation type="journal article" date="2019" name="Genome Biol. Evol.">
        <title>Insights into the evolution of the New World diploid cottons (Gossypium, subgenus Houzingenia) based on genome sequencing.</title>
        <authorList>
            <person name="Grover C.E."/>
            <person name="Arick M.A. 2nd"/>
            <person name="Thrash A."/>
            <person name="Conover J.L."/>
            <person name="Sanders W.S."/>
            <person name="Peterson D.G."/>
            <person name="Frelichowski J.E."/>
            <person name="Scheffler J.A."/>
            <person name="Scheffler B.E."/>
            <person name="Wendel J.F."/>
        </authorList>
    </citation>
    <scope>NUCLEOTIDE SEQUENCE [LARGE SCALE GENOMIC DNA]</scope>
    <source>
        <strain evidence="2">57</strain>
        <tissue evidence="2">Leaf</tissue>
    </source>
</reference>
<dbReference type="AlphaFoldDB" id="A0A7J8UZM7"/>
<protein>
    <recommendedName>
        <fullName evidence="1">DUF7745 domain-containing protein</fullName>
    </recommendedName>
</protein>